<organism evidence="1">
    <name type="scientific">marine sediment metagenome</name>
    <dbReference type="NCBI Taxonomy" id="412755"/>
    <lineage>
        <taxon>unclassified sequences</taxon>
        <taxon>metagenomes</taxon>
        <taxon>ecological metagenomes</taxon>
    </lineage>
</organism>
<reference evidence="1" key="1">
    <citation type="journal article" date="2015" name="Nature">
        <title>Complex archaea that bridge the gap between prokaryotes and eukaryotes.</title>
        <authorList>
            <person name="Spang A."/>
            <person name="Saw J.H."/>
            <person name="Jorgensen S.L."/>
            <person name="Zaremba-Niedzwiedzka K."/>
            <person name="Martijn J."/>
            <person name="Lind A.E."/>
            <person name="van Eijk R."/>
            <person name="Schleper C."/>
            <person name="Guy L."/>
            <person name="Ettema T.J."/>
        </authorList>
    </citation>
    <scope>NUCLEOTIDE SEQUENCE</scope>
</reference>
<comment type="caution">
    <text evidence="1">The sequence shown here is derived from an EMBL/GenBank/DDBJ whole genome shotgun (WGS) entry which is preliminary data.</text>
</comment>
<name>A0A0F9KQ05_9ZZZZ</name>
<accession>A0A0F9KQ05</accession>
<protein>
    <submittedName>
        <fullName evidence="1">Uncharacterized protein</fullName>
    </submittedName>
</protein>
<gene>
    <name evidence="1" type="ORF">LCGC14_1375870</name>
</gene>
<sequence>MPPEPVLTCIGSGGKIIKISIRVSFPSSRTRGEVIAIGCFWHDDSGIGVPVYTELRDSPVG</sequence>
<dbReference type="AlphaFoldDB" id="A0A0F9KQ05"/>
<evidence type="ECO:0000313" key="1">
    <source>
        <dbReference type="EMBL" id="KKM76856.1"/>
    </source>
</evidence>
<proteinExistence type="predicted"/>
<dbReference type="EMBL" id="LAZR01008735">
    <property type="protein sequence ID" value="KKM76856.1"/>
    <property type="molecule type" value="Genomic_DNA"/>
</dbReference>